<evidence type="ECO:0000256" key="10">
    <source>
        <dbReference type="ARBA" id="ARBA00023310"/>
    </source>
</evidence>
<evidence type="ECO:0000313" key="15">
    <source>
        <dbReference type="EMBL" id="MCR2044706.1"/>
    </source>
</evidence>
<organism evidence="15 16">
    <name type="scientific">Anaerosalibacter massiliensis</name>
    <dbReference type="NCBI Taxonomy" id="1347392"/>
    <lineage>
        <taxon>Bacteria</taxon>
        <taxon>Bacillati</taxon>
        <taxon>Bacillota</taxon>
        <taxon>Tissierellia</taxon>
        <taxon>Tissierellales</taxon>
        <taxon>Sporanaerobacteraceae</taxon>
        <taxon>Anaerosalibacter</taxon>
    </lineage>
</organism>
<feature type="domain" description="ATP synthase F1 complex delta/epsilon subunit N-terminal" evidence="14">
    <location>
        <begin position="5"/>
        <end position="82"/>
    </location>
</feature>
<proteinExistence type="inferred from homology"/>
<evidence type="ECO:0000256" key="1">
    <source>
        <dbReference type="ARBA" id="ARBA00003543"/>
    </source>
</evidence>
<dbReference type="InterPro" id="IPR020546">
    <property type="entry name" value="ATP_synth_F1_dsu/esu_N"/>
</dbReference>
<dbReference type="Gene3D" id="1.20.5.440">
    <property type="entry name" value="ATP synthase delta/epsilon subunit, C-terminal domain"/>
    <property type="match status" value="1"/>
</dbReference>
<keyword evidence="16" id="KW-1185">Reference proteome</keyword>
<evidence type="ECO:0000256" key="3">
    <source>
        <dbReference type="ARBA" id="ARBA00005712"/>
    </source>
</evidence>
<dbReference type="HAMAP" id="MF_00530">
    <property type="entry name" value="ATP_synth_epsil_bac"/>
    <property type="match status" value="1"/>
</dbReference>
<evidence type="ECO:0000256" key="2">
    <source>
        <dbReference type="ARBA" id="ARBA00004202"/>
    </source>
</evidence>
<evidence type="ECO:0000259" key="13">
    <source>
        <dbReference type="Pfam" id="PF00401"/>
    </source>
</evidence>
<dbReference type="FunFam" id="1.20.5.440:FF:000001">
    <property type="entry name" value="ATP synthase epsilon chain"/>
    <property type="match status" value="1"/>
</dbReference>
<dbReference type="Pfam" id="PF02823">
    <property type="entry name" value="ATP-synt_DE_N"/>
    <property type="match status" value="1"/>
</dbReference>
<evidence type="ECO:0000313" key="16">
    <source>
        <dbReference type="Proteomes" id="UP001142078"/>
    </source>
</evidence>
<dbReference type="SUPFAM" id="SSF51344">
    <property type="entry name" value="Epsilon subunit of F1F0-ATP synthase N-terminal domain"/>
    <property type="match status" value="1"/>
</dbReference>
<dbReference type="GO" id="GO:0005524">
    <property type="term" value="F:ATP binding"/>
    <property type="evidence" value="ECO:0007669"/>
    <property type="project" value="UniProtKB-UniRule"/>
</dbReference>
<dbReference type="GO" id="GO:0005886">
    <property type="term" value="C:plasma membrane"/>
    <property type="evidence" value="ECO:0007669"/>
    <property type="project" value="UniProtKB-SubCell"/>
</dbReference>
<dbReference type="InterPro" id="IPR036771">
    <property type="entry name" value="ATPsynth_dsu/esu_N"/>
</dbReference>
<dbReference type="GO" id="GO:0046933">
    <property type="term" value="F:proton-transporting ATP synthase activity, rotational mechanism"/>
    <property type="evidence" value="ECO:0007669"/>
    <property type="project" value="UniProtKB-UniRule"/>
</dbReference>
<dbReference type="InterPro" id="IPR036794">
    <property type="entry name" value="ATP_F1_dsu/esu_C_sf"/>
</dbReference>
<dbReference type="InterPro" id="IPR001469">
    <property type="entry name" value="ATP_synth_F1_dsu/esu"/>
</dbReference>
<reference evidence="15" key="1">
    <citation type="submission" date="2022-07" db="EMBL/GenBank/DDBJ databases">
        <title>Enhanced cultured diversity of the mouse gut microbiota enables custom-made synthetic communities.</title>
        <authorList>
            <person name="Afrizal A."/>
        </authorList>
    </citation>
    <scope>NUCLEOTIDE SEQUENCE</scope>
    <source>
        <strain evidence="15">DSM 29482</strain>
    </source>
</reference>
<dbReference type="CDD" id="cd12152">
    <property type="entry name" value="F1-ATPase_delta"/>
    <property type="match status" value="1"/>
</dbReference>
<evidence type="ECO:0000256" key="9">
    <source>
        <dbReference type="ARBA" id="ARBA00023196"/>
    </source>
</evidence>
<dbReference type="PANTHER" id="PTHR13822:SF10">
    <property type="entry name" value="ATP SYNTHASE EPSILON CHAIN, CHLOROPLASTIC"/>
    <property type="match status" value="1"/>
</dbReference>
<evidence type="ECO:0000256" key="8">
    <source>
        <dbReference type="ARBA" id="ARBA00023136"/>
    </source>
</evidence>
<keyword evidence="4 11" id="KW-0813">Transport</keyword>
<keyword evidence="7 11" id="KW-0406">Ion transport</keyword>
<keyword evidence="10 11" id="KW-0066">ATP synthesis</keyword>
<dbReference type="Gene3D" id="2.60.15.10">
    <property type="entry name" value="F0F1 ATP synthase delta/epsilon subunit, N-terminal"/>
    <property type="match status" value="1"/>
</dbReference>
<evidence type="ECO:0000256" key="5">
    <source>
        <dbReference type="ARBA" id="ARBA00022475"/>
    </source>
</evidence>
<dbReference type="InterPro" id="IPR020547">
    <property type="entry name" value="ATP_synth_F1_esu_C"/>
</dbReference>
<evidence type="ECO:0000256" key="4">
    <source>
        <dbReference type="ARBA" id="ARBA00022448"/>
    </source>
</evidence>
<keyword evidence="9 11" id="KW-0139">CF(1)</keyword>
<feature type="domain" description="ATP synthase epsilon subunit C-terminal" evidence="13">
    <location>
        <begin position="86"/>
        <end position="131"/>
    </location>
</feature>
<dbReference type="NCBIfam" id="NF009980">
    <property type="entry name" value="PRK13446.1"/>
    <property type="match status" value="1"/>
</dbReference>
<evidence type="ECO:0000259" key="14">
    <source>
        <dbReference type="Pfam" id="PF02823"/>
    </source>
</evidence>
<dbReference type="RefSeq" id="WP_042678736.1">
    <property type="nucleotide sequence ID" value="NZ_CABKTM010000007.1"/>
</dbReference>
<keyword evidence="8 11" id="KW-0472">Membrane</keyword>
<comment type="similarity">
    <text evidence="3 11 12">Belongs to the ATPase epsilon chain family.</text>
</comment>
<dbReference type="Proteomes" id="UP001142078">
    <property type="component" value="Unassembled WGS sequence"/>
</dbReference>
<evidence type="ECO:0000256" key="11">
    <source>
        <dbReference type="HAMAP-Rule" id="MF_00530"/>
    </source>
</evidence>
<protein>
    <recommendedName>
        <fullName evidence="11">ATP synthase epsilon chain</fullName>
    </recommendedName>
    <alternativeName>
        <fullName evidence="11">ATP synthase F1 sector epsilon subunit</fullName>
    </alternativeName>
    <alternativeName>
        <fullName evidence="11">F-ATPase epsilon subunit</fullName>
    </alternativeName>
</protein>
<evidence type="ECO:0000256" key="7">
    <source>
        <dbReference type="ARBA" id="ARBA00023065"/>
    </source>
</evidence>
<dbReference type="OrthoDB" id="9804110at2"/>
<sequence length="142" mass="15904">MTNFPLEIVTPDRMFFSGEVESVIVRGVDGDLAVLKNRAPLVTPLKIGKVRIIIDGKEKVAALCSGYIKVSKEKTTIISDSAEWPEEIDIKRAEEAKKRAEKRLKEKPSGIDTKRAELALRRALNRLDVAKMKNIDSTKNIE</sequence>
<dbReference type="NCBIfam" id="TIGR01216">
    <property type="entry name" value="ATP_synt_epsi"/>
    <property type="match status" value="1"/>
</dbReference>
<dbReference type="SUPFAM" id="SSF46604">
    <property type="entry name" value="Epsilon subunit of F1F0-ATP synthase C-terminal domain"/>
    <property type="match status" value="1"/>
</dbReference>
<evidence type="ECO:0000256" key="6">
    <source>
        <dbReference type="ARBA" id="ARBA00022781"/>
    </source>
</evidence>
<keyword evidence="5 11" id="KW-1003">Cell membrane</keyword>
<dbReference type="NCBIfam" id="NF001846">
    <property type="entry name" value="PRK00571.1-3"/>
    <property type="match status" value="1"/>
</dbReference>
<dbReference type="Pfam" id="PF00401">
    <property type="entry name" value="ATP-synt_DE"/>
    <property type="match status" value="1"/>
</dbReference>
<accession>A0A9X2MPE0</accession>
<comment type="function">
    <text evidence="1 11">Produces ATP from ADP in the presence of a proton gradient across the membrane.</text>
</comment>
<comment type="caution">
    <text evidence="15">The sequence shown here is derived from an EMBL/GenBank/DDBJ whole genome shotgun (WGS) entry which is preliminary data.</text>
</comment>
<comment type="subunit">
    <text evidence="11 12">F-type ATPases have 2 components, CF(1) - the catalytic core - and CF(0) - the membrane proton channel. CF(1) has five subunits: alpha(3), beta(3), gamma(1), delta(1), epsilon(1). CF(0) has three main subunits: a, b and c.</text>
</comment>
<dbReference type="GO" id="GO:0045259">
    <property type="term" value="C:proton-transporting ATP synthase complex"/>
    <property type="evidence" value="ECO:0007669"/>
    <property type="project" value="UniProtKB-KW"/>
</dbReference>
<keyword evidence="6 11" id="KW-0375">Hydrogen ion transport</keyword>
<dbReference type="EMBL" id="JANJZL010000008">
    <property type="protein sequence ID" value="MCR2044706.1"/>
    <property type="molecule type" value="Genomic_DNA"/>
</dbReference>
<name>A0A9X2MPE0_9FIRM</name>
<evidence type="ECO:0000256" key="12">
    <source>
        <dbReference type="RuleBase" id="RU003656"/>
    </source>
</evidence>
<dbReference type="PANTHER" id="PTHR13822">
    <property type="entry name" value="ATP SYNTHASE DELTA/EPSILON CHAIN"/>
    <property type="match status" value="1"/>
</dbReference>
<gene>
    <name evidence="11" type="primary">atpC</name>
    <name evidence="15" type="ORF">NSA23_11370</name>
</gene>
<dbReference type="AlphaFoldDB" id="A0A9X2MPE0"/>
<comment type="subcellular location">
    <subcellularLocation>
        <location evidence="2 11">Cell membrane</location>
        <topology evidence="2 11">Peripheral membrane protein</topology>
    </subcellularLocation>
</comment>